<dbReference type="PANTHER" id="PTHR24321:SF8">
    <property type="entry name" value="ESTRADIOL 17-BETA-DEHYDROGENASE 8-RELATED"/>
    <property type="match status" value="1"/>
</dbReference>
<organism evidence="3">
    <name type="scientific">marine metagenome</name>
    <dbReference type="NCBI Taxonomy" id="408172"/>
    <lineage>
        <taxon>unclassified sequences</taxon>
        <taxon>metagenomes</taxon>
        <taxon>ecological metagenomes</taxon>
    </lineage>
</organism>
<dbReference type="InterPro" id="IPR020904">
    <property type="entry name" value="Sc_DH/Rdtase_CS"/>
</dbReference>
<dbReference type="PRINTS" id="PR00080">
    <property type="entry name" value="SDRFAMILY"/>
</dbReference>
<dbReference type="InterPro" id="IPR036291">
    <property type="entry name" value="NAD(P)-bd_dom_sf"/>
</dbReference>
<evidence type="ECO:0008006" key="4">
    <source>
        <dbReference type="Google" id="ProtNLM"/>
    </source>
</evidence>
<sequence>MAYKNEGCRVFVCDNSDELISSFKSENPDIFIQKADVSVYAEIESFFKSVAQQVDRIDVLINSAGIAGPTSKLEDVEPDDWDRTISVNLNGMFYSLRTAIPLLRMSDRPSIINIASSASFFGFPLRSPYTAAKWAIIGLTKTLAMELGGEAIRVNAICPGSVTGERIDQVIQADALEQGRSVEEVKELYLKQVSMKTFVDPEDVAHLALFLSSDYGRFISGQAIGLDGHTEGLSNDL</sequence>
<proteinExistence type="inferred from homology"/>
<keyword evidence="2" id="KW-0560">Oxidoreductase</keyword>
<dbReference type="PRINTS" id="PR00081">
    <property type="entry name" value="GDHRDH"/>
</dbReference>
<dbReference type="GO" id="GO:0016491">
    <property type="term" value="F:oxidoreductase activity"/>
    <property type="evidence" value="ECO:0007669"/>
    <property type="project" value="UniProtKB-KW"/>
</dbReference>
<dbReference type="AlphaFoldDB" id="A0A381SIT9"/>
<dbReference type="EMBL" id="UINC01002877">
    <property type="protein sequence ID" value="SVA01173.1"/>
    <property type="molecule type" value="Genomic_DNA"/>
</dbReference>
<dbReference type="Gene3D" id="3.40.50.720">
    <property type="entry name" value="NAD(P)-binding Rossmann-like Domain"/>
    <property type="match status" value="1"/>
</dbReference>
<gene>
    <name evidence="3" type="ORF">METZ01_LOCUS54027</name>
</gene>
<reference evidence="3" key="1">
    <citation type="submission" date="2018-05" db="EMBL/GenBank/DDBJ databases">
        <authorList>
            <person name="Lanie J.A."/>
            <person name="Ng W.-L."/>
            <person name="Kazmierczak K.M."/>
            <person name="Andrzejewski T.M."/>
            <person name="Davidsen T.M."/>
            <person name="Wayne K.J."/>
            <person name="Tettelin H."/>
            <person name="Glass J.I."/>
            <person name="Rusch D."/>
            <person name="Podicherti R."/>
            <person name="Tsui H.-C.T."/>
            <person name="Winkler M.E."/>
        </authorList>
    </citation>
    <scope>NUCLEOTIDE SEQUENCE</scope>
</reference>
<evidence type="ECO:0000256" key="2">
    <source>
        <dbReference type="ARBA" id="ARBA00023002"/>
    </source>
</evidence>
<dbReference type="CDD" id="cd05233">
    <property type="entry name" value="SDR_c"/>
    <property type="match status" value="1"/>
</dbReference>
<evidence type="ECO:0000256" key="1">
    <source>
        <dbReference type="ARBA" id="ARBA00006484"/>
    </source>
</evidence>
<dbReference type="SUPFAM" id="SSF51735">
    <property type="entry name" value="NAD(P)-binding Rossmann-fold domains"/>
    <property type="match status" value="1"/>
</dbReference>
<comment type="similarity">
    <text evidence="1">Belongs to the short-chain dehydrogenases/reductases (SDR) family.</text>
</comment>
<name>A0A381SIT9_9ZZZZ</name>
<dbReference type="PROSITE" id="PS00061">
    <property type="entry name" value="ADH_SHORT"/>
    <property type="match status" value="1"/>
</dbReference>
<dbReference type="InterPro" id="IPR002347">
    <property type="entry name" value="SDR_fam"/>
</dbReference>
<protein>
    <recommendedName>
        <fullName evidence="4">3-oxoacyl-[acyl-carrier-protein] reductase</fullName>
    </recommendedName>
</protein>
<dbReference type="PANTHER" id="PTHR24321">
    <property type="entry name" value="DEHYDROGENASES, SHORT CHAIN"/>
    <property type="match status" value="1"/>
</dbReference>
<evidence type="ECO:0000313" key="3">
    <source>
        <dbReference type="EMBL" id="SVA01173.1"/>
    </source>
</evidence>
<accession>A0A381SIT9</accession>
<dbReference type="Pfam" id="PF13561">
    <property type="entry name" value="adh_short_C2"/>
    <property type="match status" value="1"/>
</dbReference>
<dbReference type="FunFam" id="3.40.50.720:FF:000084">
    <property type="entry name" value="Short-chain dehydrogenase reductase"/>
    <property type="match status" value="1"/>
</dbReference>